<evidence type="ECO:0000256" key="5">
    <source>
        <dbReference type="ARBA" id="ARBA00022741"/>
    </source>
</evidence>
<dbReference type="InterPro" id="IPR000600">
    <property type="entry name" value="ROK"/>
</dbReference>
<gene>
    <name evidence="9" type="primary">glk</name>
    <name evidence="9" type="ordered locus">bpr_I0100</name>
</gene>
<dbReference type="GO" id="GO:0005524">
    <property type="term" value="F:ATP binding"/>
    <property type="evidence" value="ECO:0007669"/>
    <property type="project" value="UniProtKB-KW"/>
</dbReference>
<evidence type="ECO:0000256" key="6">
    <source>
        <dbReference type="ARBA" id="ARBA00022777"/>
    </source>
</evidence>
<dbReference type="RefSeq" id="WP_013279510.1">
    <property type="nucleotide sequence ID" value="NC_014387.1"/>
</dbReference>
<evidence type="ECO:0000256" key="2">
    <source>
        <dbReference type="ARBA" id="ARBA00012323"/>
    </source>
</evidence>
<proteinExistence type="inferred from homology"/>
<evidence type="ECO:0000256" key="7">
    <source>
        <dbReference type="ARBA" id="ARBA00022840"/>
    </source>
</evidence>
<dbReference type="Pfam" id="PF00480">
    <property type="entry name" value="ROK"/>
    <property type="match status" value="1"/>
</dbReference>
<dbReference type="EMBL" id="CP001810">
    <property type="protein sequence ID" value="ADL32851.1"/>
    <property type="molecule type" value="Genomic_DNA"/>
</dbReference>
<keyword evidence="4 9" id="KW-0808">Transferase</keyword>
<dbReference type="eggNOG" id="COG1940">
    <property type="taxonomic scope" value="Bacteria"/>
</dbReference>
<keyword evidence="5" id="KW-0547">Nucleotide-binding</keyword>
<name>E0RUG1_BUTPB</name>
<dbReference type="AlphaFoldDB" id="E0RUG1"/>
<dbReference type="GO" id="GO:0004340">
    <property type="term" value="F:glucokinase activity"/>
    <property type="evidence" value="ECO:0007669"/>
    <property type="project" value="UniProtKB-EC"/>
</dbReference>
<dbReference type="InterPro" id="IPR049874">
    <property type="entry name" value="ROK_cs"/>
</dbReference>
<accession>E0RUG1</accession>
<dbReference type="Gene3D" id="3.30.420.40">
    <property type="match status" value="2"/>
</dbReference>
<evidence type="ECO:0000256" key="8">
    <source>
        <dbReference type="ARBA" id="ARBA00032386"/>
    </source>
</evidence>
<keyword evidence="7" id="KW-0067">ATP-binding</keyword>
<sequence>MARYVFGIDLGGTTAKIGLLTEGGEKVDFWEVPTRTENNGEFILADVADAIRAKMNERGIDDSEVIGAGIGVPGAVNVDGLCYQAVNLGWENLNVVNELHSKLKLPVKAGNDANVAALGEAWKGGGRGYQNMLLVTLGTGVGGGIINEGKILAGSKGSGGEIGHIHLEDEEPDACGCGNHGCFEQYASATGAVRLARRILAATDEDSALRHIDNFQCKDVFDEAKKGDKVALQIAEKYGYYLGKGIAITASVVNPEIIVLGGGVSRAGEMLFDLLKPSFEKYVFPGCKDVKFALAKLGNDAGVYGAAKMLLY</sequence>
<keyword evidence="10" id="KW-1185">Reference proteome</keyword>
<evidence type="ECO:0000256" key="1">
    <source>
        <dbReference type="ARBA" id="ARBA00006479"/>
    </source>
</evidence>
<evidence type="ECO:0000313" key="10">
    <source>
        <dbReference type="Proteomes" id="UP000001299"/>
    </source>
</evidence>
<dbReference type="Proteomes" id="UP000001299">
    <property type="component" value="Chromosome 1"/>
</dbReference>
<reference evidence="9 10" key="1">
    <citation type="journal article" date="2010" name="PLoS ONE">
        <title>The glycobiome of the rumen bacterium Butyrivibrio proteoclasticus B316(T) highlights adaptation to a polysaccharide-rich environment.</title>
        <authorList>
            <person name="Kelly W.J."/>
            <person name="Leahy S.C."/>
            <person name="Altermann E."/>
            <person name="Yeoman C.J."/>
            <person name="Dunne J.C."/>
            <person name="Kong Z."/>
            <person name="Pacheco D.M."/>
            <person name="Li D."/>
            <person name="Noel S.J."/>
            <person name="Moon C.D."/>
            <person name="Cookson A.L."/>
            <person name="Attwood G.T."/>
        </authorList>
    </citation>
    <scope>NUCLEOTIDE SEQUENCE [LARGE SCALE GENOMIC DNA]</scope>
    <source>
        <strain evidence="10">ATCC 51982 / DSM 14932 / B316</strain>
    </source>
</reference>
<dbReference type="GO" id="GO:0006096">
    <property type="term" value="P:glycolytic process"/>
    <property type="evidence" value="ECO:0007669"/>
    <property type="project" value="InterPro"/>
</dbReference>
<dbReference type="GO" id="GO:0005737">
    <property type="term" value="C:cytoplasm"/>
    <property type="evidence" value="ECO:0007669"/>
    <property type="project" value="InterPro"/>
</dbReference>
<organism evidence="9 10">
    <name type="scientific">Butyrivibrio proteoclasticus (strain ATCC 51982 / DSM 14932 / B316)</name>
    <name type="common">Clostridium proteoclasticum</name>
    <dbReference type="NCBI Taxonomy" id="515622"/>
    <lineage>
        <taxon>Bacteria</taxon>
        <taxon>Bacillati</taxon>
        <taxon>Bacillota</taxon>
        <taxon>Clostridia</taxon>
        <taxon>Lachnospirales</taxon>
        <taxon>Lachnospiraceae</taxon>
        <taxon>Butyrivibrio</taxon>
    </lineage>
</organism>
<dbReference type="KEGG" id="bpb:bpr_I0100"/>
<dbReference type="STRING" id="515622.bpr_I0100"/>
<protein>
    <recommendedName>
        <fullName evidence="3">Glucokinase</fullName>
        <ecNumber evidence="2">2.7.1.2</ecNumber>
    </recommendedName>
    <alternativeName>
        <fullName evidence="8">Glucose kinase</fullName>
    </alternativeName>
</protein>
<dbReference type="EC" id="2.7.1.2" evidence="2"/>
<keyword evidence="6 9" id="KW-0418">Kinase</keyword>
<dbReference type="PROSITE" id="PS01125">
    <property type="entry name" value="ROK"/>
    <property type="match status" value="1"/>
</dbReference>
<evidence type="ECO:0000313" key="9">
    <source>
        <dbReference type="EMBL" id="ADL32851.1"/>
    </source>
</evidence>
<dbReference type="PANTHER" id="PTHR18964:SF149">
    <property type="entry name" value="BIFUNCTIONAL UDP-N-ACETYLGLUCOSAMINE 2-EPIMERASE_N-ACETYLMANNOSAMINE KINASE"/>
    <property type="match status" value="1"/>
</dbReference>
<dbReference type="InterPro" id="IPR043129">
    <property type="entry name" value="ATPase_NBD"/>
</dbReference>
<dbReference type="HOGENOM" id="CLU_036604_0_1_9"/>
<evidence type="ECO:0000256" key="4">
    <source>
        <dbReference type="ARBA" id="ARBA00022679"/>
    </source>
</evidence>
<dbReference type="SUPFAM" id="SSF53067">
    <property type="entry name" value="Actin-like ATPase domain"/>
    <property type="match status" value="1"/>
</dbReference>
<evidence type="ECO:0000256" key="3">
    <source>
        <dbReference type="ARBA" id="ARBA00014701"/>
    </source>
</evidence>
<dbReference type="NCBIfam" id="TIGR00744">
    <property type="entry name" value="ROK_glcA_fam"/>
    <property type="match status" value="1"/>
</dbReference>
<dbReference type="PANTHER" id="PTHR18964">
    <property type="entry name" value="ROK (REPRESSOR, ORF, KINASE) FAMILY"/>
    <property type="match status" value="1"/>
</dbReference>
<comment type="similarity">
    <text evidence="1">Belongs to the ROK (NagC/XylR) family.</text>
</comment>
<dbReference type="InterPro" id="IPR004654">
    <property type="entry name" value="ROK_glcA"/>
</dbReference>